<name>A0AC34GSD5_9BILA</name>
<evidence type="ECO:0000313" key="1">
    <source>
        <dbReference type="Proteomes" id="UP000887579"/>
    </source>
</evidence>
<proteinExistence type="predicted"/>
<sequence>MNCTDSFAPPNPNPPLYYHDMHSPQNLPALMQPLHNNHSGYIPNGGFTSSESWSPSYTSSVVANAYPSASTPSSFISSQTNNMPQCDLQPHHSLMQLASLQPDISSQLYPSTSSSNNTWPQSEQIYNVQPPTSTVPQPPPPQTVQPKTRRSRANANANSDGHPAHTYKWMEVKRAVVKAPVVRRKAVQPADSNGTNRTNFTNHQLTELEKEYHTCKYLPRNRRTEIAQQLDLNETQVKIWFQNRRMKEKKRKKEQDFLTKTLDVPLPPQKKNHQQHQQQLQSSNQQLLQSNPPKWSSNGSTGSLSDGGGSSTCSLSTPESSPKLGEILYRGE</sequence>
<reference evidence="2" key="1">
    <citation type="submission" date="2022-11" db="UniProtKB">
        <authorList>
            <consortium name="WormBaseParasite"/>
        </authorList>
    </citation>
    <scope>IDENTIFICATION</scope>
</reference>
<evidence type="ECO:0000313" key="2">
    <source>
        <dbReference type="WBParaSite" id="ES5_v2.g7533.t1"/>
    </source>
</evidence>
<organism evidence="1 2">
    <name type="scientific">Panagrolaimus sp. ES5</name>
    <dbReference type="NCBI Taxonomy" id="591445"/>
    <lineage>
        <taxon>Eukaryota</taxon>
        <taxon>Metazoa</taxon>
        <taxon>Ecdysozoa</taxon>
        <taxon>Nematoda</taxon>
        <taxon>Chromadorea</taxon>
        <taxon>Rhabditida</taxon>
        <taxon>Tylenchina</taxon>
        <taxon>Panagrolaimomorpha</taxon>
        <taxon>Panagrolaimoidea</taxon>
        <taxon>Panagrolaimidae</taxon>
        <taxon>Panagrolaimus</taxon>
    </lineage>
</organism>
<protein>
    <submittedName>
        <fullName evidence="2">Homeobox domain-containing protein</fullName>
    </submittedName>
</protein>
<accession>A0AC34GSD5</accession>
<dbReference type="Proteomes" id="UP000887579">
    <property type="component" value="Unplaced"/>
</dbReference>
<dbReference type="WBParaSite" id="ES5_v2.g7533.t1">
    <property type="protein sequence ID" value="ES5_v2.g7533.t1"/>
    <property type="gene ID" value="ES5_v2.g7533"/>
</dbReference>